<accession>A0ABT9XX55</accession>
<evidence type="ECO:0000313" key="2">
    <source>
        <dbReference type="EMBL" id="MDQ0199514.1"/>
    </source>
</evidence>
<proteinExistence type="predicted"/>
<evidence type="ECO:0000259" key="1">
    <source>
        <dbReference type="Pfam" id="PF13524"/>
    </source>
</evidence>
<protein>
    <recommendedName>
        <fullName evidence="1">Spore protein YkvP/CgeB glycosyl transferase-like domain-containing protein</fullName>
    </recommendedName>
</protein>
<keyword evidence="3" id="KW-1185">Reference proteome</keyword>
<dbReference type="InterPro" id="IPR055259">
    <property type="entry name" value="YkvP/CgeB_Glyco_trans-like"/>
</dbReference>
<dbReference type="EMBL" id="JAUSTW010000004">
    <property type="protein sequence ID" value="MDQ0199514.1"/>
    <property type="molecule type" value="Genomic_DNA"/>
</dbReference>
<comment type="caution">
    <text evidence="2">The sequence shown here is derived from an EMBL/GenBank/DDBJ whole genome shotgun (WGS) entry which is preliminary data.</text>
</comment>
<feature type="domain" description="Spore protein YkvP/CgeB glycosyl transferase-like" evidence="1">
    <location>
        <begin position="76"/>
        <end position="112"/>
    </location>
</feature>
<reference evidence="2 3" key="1">
    <citation type="submission" date="2023-07" db="EMBL/GenBank/DDBJ databases">
        <title>Genomic Encyclopedia of Type Strains, Phase IV (KMG-IV): sequencing the most valuable type-strain genomes for metagenomic binning, comparative biology and taxonomic classification.</title>
        <authorList>
            <person name="Goeker M."/>
        </authorList>
    </citation>
    <scope>NUCLEOTIDE SEQUENCE [LARGE SCALE GENOMIC DNA]</scope>
    <source>
        <strain evidence="2 3">DSM 27594</strain>
    </source>
</reference>
<gene>
    <name evidence="2" type="ORF">J2S10_002696</name>
</gene>
<name>A0ABT9XX55_9BACI</name>
<sequence length="119" mass="13542">MHDWGGHGIKQLKHSQKSWSISNKKAILGDYHKAYSHIEIAQSFCPKHELILKNKYLFFSKSQIHAVNLEKIFLYCQKVYEILGSGGFLITSNTPGVKKLFQPGEDLIVIQTLLDEGIL</sequence>
<organism evidence="2 3">
    <name type="scientific">Neobacillus ginsengisoli</name>
    <dbReference type="NCBI Taxonomy" id="904295"/>
    <lineage>
        <taxon>Bacteria</taxon>
        <taxon>Bacillati</taxon>
        <taxon>Bacillota</taxon>
        <taxon>Bacilli</taxon>
        <taxon>Bacillales</taxon>
        <taxon>Bacillaceae</taxon>
        <taxon>Neobacillus</taxon>
    </lineage>
</organism>
<dbReference type="Pfam" id="PF13524">
    <property type="entry name" value="Glyco_trans_1_2"/>
    <property type="match status" value="1"/>
</dbReference>
<dbReference type="Proteomes" id="UP001224122">
    <property type="component" value="Unassembled WGS sequence"/>
</dbReference>
<evidence type="ECO:0000313" key="3">
    <source>
        <dbReference type="Proteomes" id="UP001224122"/>
    </source>
</evidence>